<evidence type="ECO:0000259" key="3">
    <source>
        <dbReference type="Pfam" id="PF13934"/>
    </source>
</evidence>
<reference evidence="4 5" key="1">
    <citation type="submission" date="2015-01" db="EMBL/GenBank/DDBJ databases">
        <title>The Genome Sequence of Ochroconis gallopava CBS43764.</title>
        <authorList>
            <consortium name="The Broad Institute Genomics Platform"/>
            <person name="Cuomo C."/>
            <person name="de Hoog S."/>
            <person name="Gorbushina A."/>
            <person name="Stielow B."/>
            <person name="Teixiera M."/>
            <person name="Abouelleil A."/>
            <person name="Chapman S.B."/>
            <person name="Priest M."/>
            <person name="Young S.K."/>
            <person name="Wortman J."/>
            <person name="Nusbaum C."/>
            <person name="Birren B."/>
        </authorList>
    </citation>
    <scope>NUCLEOTIDE SEQUENCE [LARGE SCALE GENOMIC DNA]</scope>
    <source>
        <strain evidence="4 5">CBS 43764</strain>
    </source>
</reference>
<evidence type="ECO:0000313" key="5">
    <source>
        <dbReference type="Proteomes" id="UP000053259"/>
    </source>
</evidence>
<gene>
    <name evidence="4" type="ORF">PV09_07668</name>
</gene>
<evidence type="ECO:0000313" key="4">
    <source>
        <dbReference type="EMBL" id="KIW00925.1"/>
    </source>
</evidence>
<proteinExistence type="predicted"/>
<sequence length="330" mass="37286">MFRRPSTSLASIRAMTDISRFESVFSFDPKCHFSEYTLADIAHAQNTLNSKTFFERLLEEVGIATKPRIYPPKNNRELRQLHQAIIASKASEDQKLALLYYLLKNVGASCHGKDVAEDFASEVVISRRSWTFIEGIWELDHLHYAQALEIFASVSLPQNLAEELLDILLDLQKGEIAVALYQTVNPSFSNPKVLQKYFTLICQCSIADAYSFMHHQEDPSLFEILLAQALSGQGPERARNCVELIDLPFTAEEEEKMYDFYLHGPGRNLPNAADVVVMRKIATGKLSEVESDVRRLNVTKTPHDGMTWDNIVNSIGRGMGPRSNLPHLLD</sequence>
<dbReference type="GeneID" id="27315641"/>
<dbReference type="VEuPathDB" id="FungiDB:PV09_07668"/>
<evidence type="ECO:0000256" key="2">
    <source>
        <dbReference type="ARBA" id="ARBA00023242"/>
    </source>
</evidence>
<dbReference type="AlphaFoldDB" id="A0A0D2A3E5"/>
<accession>A0A0D2A3E5</accession>
<name>A0A0D2A3E5_9PEZI</name>
<dbReference type="HOGENOM" id="CLU_070360_0_0_1"/>
<dbReference type="OrthoDB" id="20729at2759"/>
<dbReference type="STRING" id="253628.A0A0D2A3E5"/>
<keyword evidence="2" id="KW-0539">Nucleus</keyword>
<dbReference type="RefSeq" id="XP_016210794.1">
    <property type="nucleotide sequence ID" value="XM_016361468.1"/>
</dbReference>
<dbReference type="Proteomes" id="UP000053259">
    <property type="component" value="Unassembled WGS sequence"/>
</dbReference>
<comment type="subcellular location">
    <subcellularLocation>
        <location evidence="1">Nucleus</location>
    </subcellularLocation>
</comment>
<keyword evidence="5" id="KW-1185">Reference proteome</keyword>
<protein>
    <recommendedName>
        <fullName evidence="3">ELYS-like domain-containing protein</fullName>
    </recommendedName>
</protein>
<dbReference type="InParanoid" id="A0A0D2A3E5"/>
<dbReference type="EMBL" id="KN847559">
    <property type="protein sequence ID" value="KIW00925.1"/>
    <property type="molecule type" value="Genomic_DNA"/>
</dbReference>
<dbReference type="GO" id="GO:0005634">
    <property type="term" value="C:nucleus"/>
    <property type="evidence" value="ECO:0007669"/>
    <property type="project" value="UniProtKB-SubCell"/>
</dbReference>
<dbReference type="Pfam" id="PF13934">
    <property type="entry name" value="ELYS"/>
    <property type="match status" value="1"/>
</dbReference>
<feature type="domain" description="ELYS-like" evidence="3">
    <location>
        <begin position="52"/>
        <end position="263"/>
    </location>
</feature>
<dbReference type="InterPro" id="IPR025151">
    <property type="entry name" value="ELYS_dom"/>
</dbReference>
<evidence type="ECO:0000256" key="1">
    <source>
        <dbReference type="ARBA" id="ARBA00004123"/>
    </source>
</evidence>
<organism evidence="4 5">
    <name type="scientific">Verruconis gallopava</name>
    <dbReference type="NCBI Taxonomy" id="253628"/>
    <lineage>
        <taxon>Eukaryota</taxon>
        <taxon>Fungi</taxon>
        <taxon>Dikarya</taxon>
        <taxon>Ascomycota</taxon>
        <taxon>Pezizomycotina</taxon>
        <taxon>Dothideomycetes</taxon>
        <taxon>Pleosporomycetidae</taxon>
        <taxon>Venturiales</taxon>
        <taxon>Sympoventuriaceae</taxon>
        <taxon>Verruconis</taxon>
    </lineage>
</organism>